<evidence type="ECO:0000313" key="2">
    <source>
        <dbReference type="EMBL" id="GFM31894.1"/>
    </source>
</evidence>
<organism evidence="2 3">
    <name type="scientific">Desulfovibrio subterraneus</name>
    <dbReference type="NCBI Taxonomy" id="2718620"/>
    <lineage>
        <taxon>Bacteria</taxon>
        <taxon>Pseudomonadati</taxon>
        <taxon>Thermodesulfobacteriota</taxon>
        <taxon>Desulfovibrionia</taxon>
        <taxon>Desulfovibrionales</taxon>
        <taxon>Desulfovibrionaceae</taxon>
        <taxon>Desulfovibrio</taxon>
    </lineage>
</organism>
<reference evidence="2 3" key="1">
    <citation type="submission" date="2020-05" db="EMBL/GenBank/DDBJ databases">
        <title>Draft genome sequence of Desulfovibrio sp. strain HN2T.</title>
        <authorList>
            <person name="Ueno A."/>
            <person name="Tamazawa S."/>
            <person name="Tamamura S."/>
            <person name="Murakami T."/>
            <person name="Kiyama T."/>
            <person name="Inomata H."/>
            <person name="Amano Y."/>
            <person name="Miyakawa K."/>
            <person name="Tamaki H."/>
            <person name="Naganuma T."/>
            <person name="Kaneko K."/>
        </authorList>
    </citation>
    <scope>NUCLEOTIDE SEQUENCE [LARGE SCALE GENOMIC DNA]</scope>
    <source>
        <strain evidence="2 3">HN2</strain>
    </source>
</reference>
<dbReference type="InterPro" id="IPR016181">
    <property type="entry name" value="Acyl_CoA_acyltransferase"/>
</dbReference>
<feature type="domain" description="Phosphatidylglycerol lysyltransferase C-terminal" evidence="1">
    <location>
        <begin position="26"/>
        <end position="290"/>
    </location>
</feature>
<evidence type="ECO:0000313" key="3">
    <source>
        <dbReference type="Proteomes" id="UP000503840"/>
    </source>
</evidence>
<dbReference type="Gene3D" id="3.40.630.30">
    <property type="match status" value="1"/>
</dbReference>
<keyword evidence="3" id="KW-1185">Reference proteome</keyword>
<dbReference type="InterPro" id="IPR016732">
    <property type="entry name" value="UCP018688"/>
</dbReference>
<dbReference type="AlphaFoldDB" id="A0A7J0BFF7"/>
<dbReference type="InterPro" id="IPR024320">
    <property type="entry name" value="LPG_synthase_C"/>
</dbReference>
<proteinExistence type="predicted"/>
<name>A0A7J0BFF7_9BACT</name>
<dbReference type="Proteomes" id="UP000503840">
    <property type="component" value="Unassembled WGS sequence"/>
</dbReference>
<dbReference type="SUPFAM" id="SSF55729">
    <property type="entry name" value="Acyl-CoA N-acyltransferases (Nat)"/>
    <property type="match status" value="2"/>
</dbReference>
<accession>A0A7J0BFF7</accession>
<sequence>MSDLQFSPISLDRMHEYNERFAKCPSPSSDYSFTNLWGWAEEYGLEWAWSTTHVWVRQTRPDVRYWAPLGPWNEVDWSQCPLLKAGERVFNRVPQQLMELWQAQLGDRVQVEEARGQWDYLYSAEELATLSGNKFHKKKNHVNQFKKQYMFEYHPLTPDCVEHVIALQEEWCQWRECEESEALLAENEAIVRVLEEWDVIPGLVGGAIYIDGEMAAYTVGEKLTEDTLVVHFEKARNGYRGAYQAINNLFVAAEGADYTYVNREQDLDDEGLRKAKLSYHPVDFLRKYTVTVAPA</sequence>
<comment type="caution">
    <text evidence="2">The sequence shown here is derived from an EMBL/GenBank/DDBJ whole genome shotgun (WGS) entry which is preliminary data.</text>
</comment>
<dbReference type="PANTHER" id="PTHR41373:SF1">
    <property type="entry name" value="PHOSPHATIDYLGLYCEROL LYSYLTRANSFERASE C-TERMINAL DOMAIN-CONTAINING PROTEIN"/>
    <property type="match status" value="1"/>
</dbReference>
<protein>
    <recommendedName>
        <fullName evidence="1">Phosphatidylglycerol lysyltransferase C-terminal domain-containing protein</fullName>
    </recommendedName>
</protein>
<gene>
    <name evidence="2" type="ORF">DSM101010T_02590</name>
</gene>
<dbReference type="Pfam" id="PF09924">
    <property type="entry name" value="LPG_synthase_C"/>
    <property type="match status" value="1"/>
</dbReference>
<dbReference type="RefSeq" id="WP_174403586.1">
    <property type="nucleotide sequence ID" value="NZ_BLVO01000004.1"/>
</dbReference>
<dbReference type="PANTHER" id="PTHR41373">
    <property type="entry name" value="DUF2156 DOMAIN-CONTAINING PROTEIN"/>
    <property type="match status" value="1"/>
</dbReference>
<dbReference type="PIRSF" id="PIRSF018688">
    <property type="entry name" value="UCP018688"/>
    <property type="match status" value="1"/>
</dbReference>
<dbReference type="EMBL" id="BLVO01000004">
    <property type="protein sequence ID" value="GFM31894.1"/>
    <property type="molecule type" value="Genomic_DNA"/>
</dbReference>
<evidence type="ECO:0000259" key="1">
    <source>
        <dbReference type="Pfam" id="PF09924"/>
    </source>
</evidence>